<dbReference type="OrthoDB" id="9810135at2"/>
<dbReference type="Proteomes" id="UP000480185">
    <property type="component" value="Unassembled WGS sequence"/>
</dbReference>
<dbReference type="CDD" id="cd19067">
    <property type="entry name" value="PfuEndoQ-like"/>
    <property type="match status" value="1"/>
</dbReference>
<dbReference type="InterPro" id="IPR016195">
    <property type="entry name" value="Pol/histidinol_Pase-like"/>
</dbReference>
<dbReference type="AlphaFoldDB" id="A0A6G1X6H3"/>
<name>A0A6G1X6H3_9BACI</name>
<sequence length="388" mass="43325">MLQDYFVDLHVHIGNTMYGKPVKITASKTLTLTNILHESSKRKGLDMVGIIDGHVPAVQEELIQLIEKGDAEPLEDGGIQYGNVTLLLGSEIEVYDDNCQGPIHVLCFFEDLYHMQQFTDWFGKRVKNITLSSQRIYENAHNLQKQVKELGGVFIPAHIFTPFKSLFGKGVVASLEEILIPELIDAVELGLSSDTQMADQISELHSYTFLTNSDAHSLKKIAREYQKIRMKAPTFMELKKALASKDDRGIVANYGMNPLLGKYHSTVCANCLSPAKYGGPCEKCGHKTIIKGVSERIGELADVRVSPKRERPPYIHQVPLEYLPKLGPKTLEKMLSQIGTEMYILHHATDQELAEVCSKDLIRMIKEMREGNLSLLAGGGGKYGKVKK</sequence>
<gene>
    <name evidence="1" type="ORF">GH754_09065</name>
</gene>
<evidence type="ECO:0000313" key="2">
    <source>
        <dbReference type="Proteomes" id="UP000480185"/>
    </source>
</evidence>
<comment type="caution">
    <text evidence="1">The sequence shown here is derived from an EMBL/GenBank/DDBJ whole genome shotgun (WGS) entry which is preliminary data.</text>
</comment>
<proteinExistence type="predicted"/>
<organism evidence="1 2">
    <name type="scientific">Salinibacillus xinjiangensis</name>
    <dbReference type="NCBI Taxonomy" id="1229268"/>
    <lineage>
        <taxon>Bacteria</taxon>
        <taxon>Bacillati</taxon>
        <taxon>Bacillota</taxon>
        <taxon>Bacilli</taxon>
        <taxon>Bacillales</taxon>
        <taxon>Bacillaceae</taxon>
        <taxon>Salinibacillus</taxon>
    </lineage>
</organism>
<dbReference type="Gene3D" id="3.20.20.140">
    <property type="entry name" value="Metal-dependent hydrolases"/>
    <property type="match status" value="1"/>
</dbReference>
<dbReference type="SUPFAM" id="SSF89550">
    <property type="entry name" value="PHP domain-like"/>
    <property type="match status" value="1"/>
</dbReference>
<dbReference type="EMBL" id="WJNH01000005">
    <property type="protein sequence ID" value="MRG86480.1"/>
    <property type="molecule type" value="Genomic_DNA"/>
</dbReference>
<reference evidence="1 2" key="1">
    <citation type="submission" date="2019-11" db="EMBL/GenBank/DDBJ databases">
        <authorList>
            <person name="Li J."/>
        </authorList>
    </citation>
    <scope>NUCLEOTIDE SEQUENCE [LARGE SCALE GENOMIC DNA]</scope>
    <source>
        <strain evidence="1 2">J4</strain>
    </source>
</reference>
<evidence type="ECO:0000313" key="1">
    <source>
        <dbReference type="EMBL" id="MRG86480.1"/>
    </source>
</evidence>
<dbReference type="PANTHER" id="PTHR40084">
    <property type="entry name" value="PHOSPHOHYDROLASE, PHP FAMILY"/>
    <property type="match status" value="1"/>
</dbReference>
<keyword evidence="2" id="KW-1185">Reference proteome</keyword>
<accession>A0A6G1X6H3</accession>
<protein>
    <submittedName>
        <fullName evidence="1">TIGR00375 family protein</fullName>
    </submittedName>
</protein>
<dbReference type="PANTHER" id="PTHR40084:SF1">
    <property type="entry name" value="PHOSPHOTRANSFERASE"/>
    <property type="match status" value="1"/>
</dbReference>